<gene>
    <name evidence="1" type="ORF">HPB50_009870</name>
</gene>
<reference evidence="1" key="1">
    <citation type="submission" date="2020-05" db="EMBL/GenBank/DDBJ databases">
        <title>Large-scale comparative analyses of tick genomes elucidate their genetic diversity and vector capacities.</title>
        <authorList>
            <person name="Jia N."/>
            <person name="Wang J."/>
            <person name="Shi W."/>
            <person name="Du L."/>
            <person name="Sun Y."/>
            <person name="Zhan W."/>
            <person name="Jiang J."/>
            <person name="Wang Q."/>
            <person name="Zhang B."/>
            <person name="Ji P."/>
            <person name="Sakyi L.B."/>
            <person name="Cui X."/>
            <person name="Yuan T."/>
            <person name="Jiang B."/>
            <person name="Yang W."/>
            <person name="Lam T.T.-Y."/>
            <person name="Chang Q."/>
            <person name="Ding S."/>
            <person name="Wang X."/>
            <person name="Zhu J."/>
            <person name="Ruan X."/>
            <person name="Zhao L."/>
            <person name="Wei J."/>
            <person name="Que T."/>
            <person name="Du C."/>
            <person name="Cheng J."/>
            <person name="Dai P."/>
            <person name="Han X."/>
            <person name="Huang E."/>
            <person name="Gao Y."/>
            <person name="Liu J."/>
            <person name="Shao H."/>
            <person name="Ye R."/>
            <person name="Li L."/>
            <person name="Wei W."/>
            <person name="Wang X."/>
            <person name="Wang C."/>
            <person name="Yang T."/>
            <person name="Huo Q."/>
            <person name="Li W."/>
            <person name="Guo W."/>
            <person name="Chen H."/>
            <person name="Zhou L."/>
            <person name="Ni X."/>
            <person name="Tian J."/>
            <person name="Zhou Y."/>
            <person name="Sheng Y."/>
            <person name="Liu T."/>
            <person name="Pan Y."/>
            <person name="Xia L."/>
            <person name="Li J."/>
            <person name="Zhao F."/>
            <person name="Cao W."/>
        </authorList>
    </citation>
    <scope>NUCLEOTIDE SEQUENCE</scope>
    <source>
        <strain evidence="1">Hyas-2018</strain>
    </source>
</reference>
<comment type="caution">
    <text evidence="1">The sequence shown here is derived from an EMBL/GenBank/DDBJ whole genome shotgun (WGS) entry which is preliminary data.</text>
</comment>
<sequence>MEDLKGKVALITGASAGIGEATAKHFAALGCWLSLTGRNAANLDRVAAACSDQGIPRDKVLVVPGDIAVATDVADVVQKTVDHFGRIDILVLEKKAAATQAIKRAGTPEEVARCIAFLASDDSAFITGITMPMDAGMGLLSSISGVTLSQNAQDAS</sequence>
<dbReference type="EMBL" id="CM023484">
    <property type="protein sequence ID" value="KAH6932819.1"/>
    <property type="molecule type" value="Genomic_DNA"/>
</dbReference>
<evidence type="ECO:0000313" key="1">
    <source>
        <dbReference type="EMBL" id="KAH6932819.1"/>
    </source>
</evidence>
<dbReference type="Proteomes" id="UP000821845">
    <property type="component" value="Chromosome 4"/>
</dbReference>
<organism evidence="1 2">
    <name type="scientific">Hyalomma asiaticum</name>
    <name type="common">Tick</name>
    <dbReference type="NCBI Taxonomy" id="266040"/>
    <lineage>
        <taxon>Eukaryota</taxon>
        <taxon>Metazoa</taxon>
        <taxon>Ecdysozoa</taxon>
        <taxon>Arthropoda</taxon>
        <taxon>Chelicerata</taxon>
        <taxon>Arachnida</taxon>
        <taxon>Acari</taxon>
        <taxon>Parasitiformes</taxon>
        <taxon>Ixodida</taxon>
        <taxon>Ixodoidea</taxon>
        <taxon>Ixodidae</taxon>
        <taxon>Hyalomminae</taxon>
        <taxon>Hyalomma</taxon>
    </lineage>
</organism>
<protein>
    <submittedName>
        <fullName evidence="1">Uncharacterized protein</fullName>
    </submittedName>
</protein>
<evidence type="ECO:0000313" key="2">
    <source>
        <dbReference type="Proteomes" id="UP000821845"/>
    </source>
</evidence>
<proteinExistence type="predicted"/>
<accession>A0ACB7SFY4</accession>
<name>A0ACB7SFY4_HYAAI</name>
<keyword evidence="2" id="KW-1185">Reference proteome</keyword>